<feature type="region of interest" description="Disordered" evidence="1">
    <location>
        <begin position="1"/>
        <end position="27"/>
    </location>
</feature>
<name>A0AAV3QVG1_LITER</name>
<evidence type="ECO:0000256" key="1">
    <source>
        <dbReference type="SAM" id="MobiDB-lite"/>
    </source>
</evidence>
<proteinExistence type="predicted"/>
<keyword evidence="3" id="KW-1185">Reference proteome</keyword>
<evidence type="ECO:0000313" key="2">
    <source>
        <dbReference type="EMBL" id="GAA0168094.1"/>
    </source>
</evidence>
<accession>A0AAV3QVG1</accession>
<dbReference type="Proteomes" id="UP001454036">
    <property type="component" value="Unassembled WGS sequence"/>
</dbReference>
<gene>
    <name evidence="2" type="ORF">LIER_22894</name>
</gene>
<comment type="caution">
    <text evidence="2">The sequence shown here is derived from an EMBL/GenBank/DDBJ whole genome shotgun (WGS) entry which is preliminary data.</text>
</comment>
<protein>
    <submittedName>
        <fullName evidence="2">Uncharacterized protein</fullName>
    </submittedName>
</protein>
<dbReference type="AlphaFoldDB" id="A0AAV3QVG1"/>
<organism evidence="2 3">
    <name type="scientific">Lithospermum erythrorhizon</name>
    <name type="common">Purple gromwell</name>
    <name type="synonym">Lithospermum officinale var. erythrorhizon</name>
    <dbReference type="NCBI Taxonomy" id="34254"/>
    <lineage>
        <taxon>Eukaryota</taxon>
        <taxon>Viridiplantae</taxon>
        <taxon>Streptophyta</taxon>
        <taxon>Embryophyta</taxon>
        <taxon>Tracheophyta</taxon>
        <taxon>Spermatophyta</taxon>
        <taxon>Magnoliopsida</taxon>
        <taxon>eudicotyledons</taxon>
        <taxon>Gunneridae</taxon>
        <taxon>Pentapetalae</taxon>
        <taxon>asterids</taxon>
        <taxon>lamiids</taxon>
        <taxon>Boraginales</taxon>
        <taxon>Boraginaceae</taxon>
        <taxon>Boraginoideae</taxon>
        <taxon>Lithospermeae</taxon>
        <taxon>Lithospermum</taxon>
    </lineage>
</organism>
<reference evidence="2 3" key="1">
    <citation type="submission" date="2024-01" db="EMBL/GenBank/DDBJ databases">
        <title>The complete chloroplast genome sequence of Lithospermum erythrorhizon: insights into the phylogenetic relationship among Boraginaceae species and the maternal lineages of purple gromwells.</title>
        <authorList>
            <person name="Okada T."/>
            <person name="Watanabe K."/>
        </authorList>
    </citation>
    <scope>NUCLEOTIDE SEQUENCE [LARGE SCALE GENOMIC DNA]</scope>
</reference>
<dbReference type="EMBL" id="BAABME010006349">
    <property type="protein sequence ID" value="GAA0168094.1"/>
    <property type="molecule type" value="Genomic_DNA"/>
</dbReference>
<sequence>MADTIQPHKLPSAPQSPKSPGPEDAIEDLIMPGDITQTAVHNNMINAAEVDGIQPFIETEGELPFHG</sequence>
<evidence type="ECO:0000313" key="3">
    <source>
        <dbReference type="Proteomes" id="UP001454036"/>
    </source>
</evidence>